<organism evidence="2 3">
    <name type="scientific">Glaesserella australis</name>
    <dbReference type="NCBI Taxonomy" id="2094024"/>
    <lineage>
        <taxon>Bacteria</taxon>
        <taxon>Pseudomonadati</taxon>
        <taxon>Pseudomonadota</taxon>
        <taxon>Gammaproteobacteria</taxon>
        <taxon>Pasteurellales</taxon>
        <taxon>Pasteurellaceae</taxon>
        <taxon>Glaesserella</taxon>
    </lineage>
</organism>
<evidence type="ECO:0000259" key="1">
    <source>
        <dbReference type="PROSITE" id="PS50878"/>
    </source>
</evidence>
<evidence type="ECO:0000313" key="2">
    <source>
        <dbReference type="EMBL" id="RAL18663.1"/>
    </source>
</evidence>
<dbReference type="AlphaFoldDB" id="A0A328BWX1"/>
<name>A0A328BWX1_9PAST</name>
<comment type="caution">
    <text evidence="2">The sequence shown here is derived from an EMBL/GenBank/DDBJ whole genome shotgun (WGS) entry which is preliminary data.</text>
</comment>
<dbReference type="CDD" id="cd01646">
    <property type="entry name" value="RT_Bac_retron_I"/>
    <property type="match status" value="1"/>
</dbReference>
<dbReference type="InterPro" id="IPR000477">
    <property type="entry name" value="RT_dom"/>
</dbReference>
<proteinExistence type="predicted"/>
<dbReference type="RefSeq" id="WP_111749926.1">
    <property type="nucleotide sequence ID" value="NZ_PTPX01000013.1"/>
</dbReference>
<dbReference type="Proteomes" id="UP000248689">
    <property type="component" value="Unassembled WGS sequence"/>
</dbReference>
<gene>
    <name evidence="2" type="ORF">C5N92_05850</name>
</gene>
<protein>
    <recommendedName>
        <fullName evidence="1">Reverse transcriptase domain-containing protein</fullName>
    </recommendedName>
</protein>
<sequence>MSKYILINHLDYHRIVLTETIPFETPIIFSNEGFYRLFKNKDRLPERHKKMIDVFCSLNKPSKPFKYKIYKKNNEFRTLSLIHPASQLKLAMIYENFDNLILYYCSKSKASIRFPKKIASKYYCQYFPNFKDLYKYKDGVISTTLNELYTIHAPSYFSYGGFDRLYKFFDSKLFIDLEKKYKCLKVVDISKCFENIYTHSISWAVKNKETIKANLKGKNSSFGDEFDSLIRDGNHNETHGIPIGQEISRIFAEIILQKIDNNIINDLSTENIIYGKDYVFKRYVDDYYIFHNGINEDKIYLTIVNKLSDYNLHVNKSKVNDYVRPFITNKTKSIIEIKNIINDLMSMFFDDYKKIAVLKKYLIIMRFLEIL</sequence>
<dbReference type="PROSITE" id="PS50878">
    <property type="entry name" value="RT_POL"/>
    <property type="match status" value="1"/>
</dbReference>
<dbReference type="Pfam" id="PF00078">
    <property type="entry name" value="RVT_1"/>
    <property type="match status" value="1"/>
</dbReference>
<evidence type="ECO:0000313" key="3">
    <source>
        <dbReference type="Proteomes" id="UP000248689"/>
    </source>
</evidence>
<dbReference type="NCBIfam" id="NF041748">
    <property type="entry name" value="Drt3b"/>
    <property type="match status" value="1"/>
</dbReference>
<feature type="domain" description="Reverse transcriptase" evidence="1">
    <location>
        <begin position="50"/>
        <end position="342"/>
    </location>
</feature>
<dbReference type="EMBL" id="PTPX01000013">
    <property type="protein sequence ID" value="RAL18663.1"/>
    <property type="molecule type" value="Genomic_DNA"/>
</dbReference>
<keyword evidence="3" id="KW-1185">Reference proteome</keyword>
<reference evidence="3" key="1">
    <citation type="submission" date="2018-02" db="EMBL/GenBank/DDBJ databases">
        <title>Glaesserella australis sp. nov., isolated from the lungs of pigs.</title>
        <authorList>
            <person name="Turni C."/>
            <person name="Christensen H."/>
        </authorList>
    </citation>
    <scope>NUCLEOTIDE SEQUENCE [LARGE SCALE GENOMIC DNA]</scope>
    <source>
        <strain evidence="3">HS4635</strain>
    </source>
</reference>
<accession>A0A328BWX1</accession>
<dbReference type="OrthoDB" id="9780724at2"/>